<feature type="compositionally biased region" description="Basic and acidic residues" evidence="2">
    <location>
        <begin position="454"/>
        <end position="465"/>
    </location>
</feature>
<feature type="region of interest" description="Disordered" evidence="2">
    <location>
        <begin position="332"/>
        <end position="500"/>
    </location>
</feature>
<protein>
    <submittedName>
        <fullName evidence="3">Uncharacterized protein</fullName>
    </submittedName>
</protein>
<feature type="compositionally biased region" description="Acidic residues" evidence="2">
    <location>
        <begin position="407"/>
        <end position="418"/>
    </location>
</feature>
<feature type="compositionally biased region" description="Basic and acidic residues" evidence="2">
    <location>
        <begin position="374"/>
        <end position="385"/>
    </location>
</feature>
<accession>A0ABQ8E3C8</accession>
<proteinExistence type="predicted"/>
<gene>
    <name evidence="3" type="ORF">HID58_013222</name>
</gene>
<evidence type="ECO:0000256" key="1">
    <source>
        <dbReference type="SAM" id="Coils"/>
    </source>
</evidence>
<feature type="compositionally biased region" description="Low complexity" evidence="2">
    <location>
        <begin position="338"/>
        <end position="360"/>
    </location>
</feature>
<evidence type="ECO:0000256" key="2">
    <source>
        <dbReference type="SAM" id="MobiDB-lite"/>
    </source>
</evidence>
<name>A0ABQ8E3C8_BRANA</name>
<sequence>MVAPSLPPDVPSLLMAASSSSTVVPSSSPVALNLLMVAPNLPLDVPSSSRADPSSPPDVPSLSTADLSSPPVVLSLPMAGPSLPLVVPSLPTVGPSLPTVALSSSPVAPNSFVVAPSSSPVVTSGSLLVKEYGRDAEGTSLPLVGSISDFVSSSSVPSSFLGSSLSFAVPSLPLSMEPCHSEVGLSSSSFGSSSSFVPNLSSVVPNMPSVMETSELISLIGMPSDGKVACEQLSLLVHKMELADGCKSWSEIAESVIAVELGTLTGSEAEDRVSMSLIEEGTGFLFDEHGTNLAVEPGVEGSRLSLATPLIILSSSYLTNKTMLETVREHEQMRLANSSQTKESSSETTSSSDGSSYSSSHSEKFVDSGDVSEDEKRDDDVKNVDVEDDGALGSADDKWNRTYDVNVGEESDQDEYASDGDHAAVGDDEMDDRDGVDGRSDFNGVIVVDDGREDTDGGSDRRADVTDEEEKEGQEGEGKARERPRSFVGPLVNHPDPSESFPSIVDEDTIKWISANCYRNGVIEARIPGEDERPWTVPDGWLCVYDLWFTEYHLWFPSRALFTAADIGVHMSLCLFERIAHITWCDKMDGAFYVSMKAGCGVVGERKRKTLCWIKKFFYVRIAPWSVPDVSDMSVPFRSRHLVGVPLVPGDSTDDAYVVESGQCAAGVEPSASARNIVMGFTSTTVPVPSAGVSEKEVIVAGSGSVVAKRAASGHSPKNVPPSKSRKIVSSDVELPLVLFQSSAGVDGLPLDQVKRGEWYQEFARYLAIFANKLVVNQDEELEEVKAELEKTKAELASIKDKVDGSEEIAALRGKYEAEKKVSSDALEEVKKLTAKIALEVGRVKKRQAADLEHFKKEKEVAGRRYRRAVTRHDDVLATFNSRMEKVQRYVENQKVVRTSMYGVNQIMGVLHAAKTWKKEAINIPDRKVKHLENELVRRKEKANLVVFVEFEPKELADIPSFDFTRPLSPVHLTLTAGVEDAAKARGKEENRRREEASPRRVAERAGAASSAVRREGQVPSHP</sequence>
<feature type="coiled-coil region" evidence="1">
    <location>
        <begin position="775"/>
        <end position="809"/>
    </location>
</feature>
<feature type="region of interest" description="Disordered" evidence="2">
    <location>
        <begin position="981"/>
        <end position="1023"/>
    </location>
</feature>
<organism evidence="3 4">
    <name type="scientific">Brassica napus</name>
    <name type="common">Rape</name>
    <dbReference type="NCBI Taxonomy" id="3708"/>
    <lineage>
        <taxon>Eukaryota</taxon>
        <taxon>Viridiplantae</taxon>
        <taxon>Streptophyta</taxon>
        <taxon>Embryophyta</taxon>
        <taxon>Tracheophyta</taxon>
        <taxon>Spermatophyta</taxon>
        <taxon>Magnoliopsida</taxon>
        <taxon>eudicotyledons</taxon>
        <taxon>Gunneridae</taxon>
        <taxon>Pentapetalae</taxon>
        <taxon>rosids</taxon>
        <taxon>malvids</taxon>
        <taxon>Brassicales</taxon>
        <taxon>Brassicaceae</taxon>
        <taxon>Brassiceae</taxon>
        <taxon>Brassica</taxon>
    </lineage>
</organism>
<reference evidence="3 4" key="1">
    <citation type="submission" date="2021-05" db="EMBL/GenBank/DDBJ databases">
        <title>Genome Assembly of Synthetic Allotetraploid Brassica napus Reveals Homoeologous Exchanges between Subgenomes.</title>
        <authorList>
            <person name="Davis J.T."/>
        </authorList>
    </citation>
    <scope>NUCLEOTIDE SEQUENCE [LARGE SCALE GENOMIC DNA]</scope>
    <source>
        <strain evidence="4">cv. Da-Ae</strain>
        <tissue evidence="3">Seedling</tissue>
    </source>
</reference>
<keyword evidence="4" id="KW-1185">Reference proteome</keyword>
<dbReference type="EMBL" id="JAGKQM010000003">
    <property type="protein sequence ID" value="KAH0936105.1"/>
    <property type="molecule type" value="Genomic_DNA"/>
</dbReference>
<feature type="compositionally biased region" description="Basic and acidic residues" evidence="2">
    <location>
        <begin position="981"/>
        <end position="1004"/>
    </location>
</feature>
<dbReference type="Proteomes" id="UP000824890">
    <property type="component" value="Unassembled WGS sequence"/>
</dbReference>
<keyword evidence="1" id="KW-0175">Coiled coil</keyword>
<evidence type="ECO:0000313" key="3">
    <source>
        <dbReference type="EMBL" id="KAH0936105.1"/>
    </source>
</evidence>
<feature type="compositionally biased region" description="Basic and acidic residues" evidence="2">
    <location>
        <begin position="473"/>
        <end position="485"/>
    </location>
</feature>
<evidence type="ECO:0000313" key="4">
    <source>
        <dbReference type="Proteomes" id="UP000824890"/>
    </source>
</evidence>
<comment type="caution">
    <text evidence="3">The sequence shown here is derived from an EMBL/GenBank/DDBJ whole genome shotgun (WGS) entry which is preliminary data.</text>
</comment>